<protein>
    <recommendedName>
        <fullName evidence="3">Type II toxin-antitoxin system HicA family toxin</fullName>
    </recommendedName>
</protein>
<organism evidence="1 2">
    <name type="scientific">Candidatus Argoarchaeum ethanivorans</name>
    <dbReference type="NCBI Taxonomy" id="2608793"/>
    <lineage>
        <taxon>Archaea</taxon>
        <taxon>Methanobacteriati</taxon>
        <taxon>Methanobacteriota</taxon>
        <taxon>Stenosarchaea group</taxon>
        <taxon>Methanomicrobia</taxon>
        <taxon>Methanosarcinales</taxon>
        <taxon>Methanosarcinales incertae sedis</taxon>
        <taxon>GOM Arc I cluster</taxon>
        <taxon>Candidatus Argoarchaeum</taxon>
    </lineage>
</organism>
<dbReference type="EMBL" id="CAJHZY010000015">
    <property type="protein sequence ID" value="CAD7766807.1"/>
    <property type="molecule type" value="Genomic_DNA"/>
</dbReference>
<sequence>MSQWKPCKRRDFIQRLRKLDFDGLYSGTRHQFMVYGQHRLAIPSNTEYSVPQPKMMIREIEGILNREIKLNEWNRLR</sequence>
<accession>A0A811ZZ99</accession>
<reference evidence="1" key="1">
    <citation type="submission" date="2020-12" db="EMBL/GenBank/DDBJ databases">
        <authorList>
            <person name="Hahn C.J."/>
            <person name="Laso-Perez R."/>
            <person name="Vulcano F."/>
            <person name="Vaziourakis K.-M."/>
            <person name="Stokke R."/>
            <person name="Steen I.H."/>
            <person name="Teske A."/>
            <person name="Boetius A."/>
            <person name="Liebeke M."/>
            <person name="Amann R."/>
            <person name="Knittel K."/>
        </authorList>
    </citation>
    <scope>NUCLEOTIDE SEQUENCE</scope>
    <source>
        <strain evidence="1">Gfbio:c6db26ca-90af-429b-aeed-0e3e8aed0b5e:GoM-Arc1_AMV-AAA_792_C10</strain>
    </source>
</reference>
<proteinExistence type="predicted"/>
<comment type="caution">
    <text evidence="1">The sequence shown here is derived from an EMBL/GenBank/DDBJ whole genome shotgun (WGS) entry which is preliminary data.</text>
</comment>
<evidence type="ECO:0008006" key="3">
    <source>
        <dbReference type="Google" id="ProtNLM"/>
    </source>
</evidence>
<gene>
    <name evidence="1" type="ORF">DNFNHJIP_00207</name>
</gene>
<dbReference type="Proteomes" id="UP000614580">
    <property type="component" value="Unassembled WGS sequence"/>
</dbReference>
<evidence type="ECO:0000313" key="1">
    <source>
        <dbReference type="EMBL" id="CAD7766807.1"/>
    </source>
</evidence>
<name>A0A811ZZ99_9EURY</name>
<evidence type="ECO:0000313" key="2">
    <source>
        <dbReference type="Proteomes" id="UP000614580"/>
    </source>
</evidence>
<dbReference type="AlphaFoldDB" id="A0A811ZZ99"/>